<sequence length="449" mass="50373">MKSEFRPYNLYLTLGKVAIFTFALMSVYQFVKDTLYPEITLAESHINTILFTTLLATTAAYFALRKQQSLLTMLVAETTERRGAEEALKKSEEKFRSIVELANEGILQRDSSSRITYVNNKMAGMLGYSALELLGRSLTEILFPEDLDEHRSRMTEREQGRGGRYECRLRHRDGSERWVLVSATAQKDGSGTPAGSFAMFTDITERKQAEEALQRHTDDLARLHRDLDAANREANLYLDILTHDIGNTENVSSLYAELLIDAQDGDAREYTEKLQRSIRKSIEILGNVSKIRRIHQPSGGHKRVNLDDIVQSEIAQFPGNIIHCDAAGCRVWADDLLSEVFANLIGNAVKFGGPGVEVAVRVEEEDGLVRVSIEDTGPGIPDTDKQAVFHRYEQKRRGVGEGLGLFLVQVLIERYGGTIWADDRVAGRPEEGAAFRFTLRKAEQDTPAE</sequence>
<dbReference type="NCBIfam" id="TIGR00229">
    <property type="entry name" value="sensory_box"/>
    <property type="match status" value="1"/>
</dbReference>
<evidence type="ECO:0000256" key="3">
    <source>
        <dbReference type="ARBA" id="ARBA00022553"/>
    </source>
</evidence>
<dbReference type="PROSITE" id="PS50109">
    <property type="entry name" value="HIS_KIN"/>
    <property type="match status" value="1"/>
</dbReference>
<dbReference type="Gene3D" id="3.30.565.10">
    <property type="entry name" value="Histidine kinase-like ATPase, C-terminal domain"/>
    <property type="match status" value="1"/>
</dbReference>
<feature type="coiled-coil region" evidence="6">
    <location>
        <begin position="206"/>
        <end position="233"/>
    </location>
</feature>
<dbReference type="InterPro" id="IPR000700">
    <property type="entry name" value="PAS-assoc_C"/>
</dbReference>
<evidence type="ECO:0000256" key="1">
    <source>
        <dbReference type="ARBA" id="ARBA00000085"/>
    </source>
</evidence>
<dbReference type="PROSITE" id="PS50113">
    <property type="entry name" value="PAC"/>
    <property type="match status" value="1"/>
</dbReference>
<gene>
    <name evidence="11" type="ORF">FGU65_12945</name>
</gene>
<dbReference type="EC" id="2.7.13.3" evidence="2"/>
<evidence type="ECO:0000259" key="9">
    <source>
        <dbReference type="PROSITE" id="PS50112"/>
    </source>
</evidence>
<dbReference type="PANTHER" id="PTHR43304:SF1">
    <property type="entry name" value="PAC DOMAIN-CONTAINING PROTEIN"/>
    <property type="match status" value="1"/>
</dbReference>
<dbReference type="SUPFAM" id="SSF55874">
    <property type="entry name" value="ATPase domain of HSP90 chaperone/DNA topoisomerase II/histidine kinase"/>
    <property type="match status" value="1"/>
</dbReference>
<feature type="transmembrane region" description="Helical" evidence="7">
    <location>
        <begin position="46"/>
        <end position="64"/>
    </location>
</feature>
<reference evidence="11" key="1">
    <citation type="submission" date="2019-05" db="EMBL/GenBank/DDBJ databases">
        <title>Methanoculleus sp. FWC-SCC1, a methanogenic archaeon isolated from deep marine cold seep.</title>
        <authorList>
            <person name="Chen Y.-W."/>
            <person name="Chen S.-C."/>
            <person name="Teng N.-H."/>
            <person name="Lai M.-C."/>
        </authorList>
    </citation>
    <scope>NUCLEOTIDE SEQUENCE</scope>
    <source>
        <strain evidence="11">FWC-SCC1</strain>
    </source>
</reference>
<feature type="transmembrane region" description="Helical" evidence="7">
    <location>
        <begin position="12"/>
        <end position="31"/>
    </location>
</feature>
<feature type="domain" description="Histidine kinase" evidence="8">
    <location>
        <begin position="337"/>
        <end position="443"/>
    </location>
</feature>
<dbReference type="InterPro" id="IPR013767">
    <property type="entry name" value="PAS_fold"/>
</dbReference>
<dbReference type="InterPro" id="IPR036890">
    <property type="entry name" value="HATPase_C_sf"/>
</dbReference>
<dbReference type="Gene3D" id="3.30.450.20">
    <property type="entry name" value="PAS domain"/>
    <property type="match status" value="1"/>
</dbReference>
<keyword evidence="6" id="KW-0175">Coiled coil</keyword>
<dbReference type="Pfam" id="PF00989">
    <property type="entry name" value="PAS"/>
    <property type="match status" value="1"/>
</dbReference>
<keyword evidence="12" id="KW-1185">Reference proteome</keyword>
<keyword evidence="7" id="KW-0472">Membrane</keyword>
<keyword evidence="4" id="KW-0808">Transferase</keyword>
<keyword evidence="3" id="KW-0597">Phosphoprotein</keyword>
<dbReference type="InterPro" id="IPR005467">
    <property type="entry name" value="His_kinase_dom"/>
</dbReference>
<dbReference type="Proteomes" id="UP001168338">
    <property type="component" value="Unassembled WGS sequence"/>
</dbReference>
<dbReference type="PROSITE" id="PS50112">
    <property type="entry name" value="PAS"/>
    <property type="match status" value="1"/>
</dbReference>
<dbReference type="InterPro" id="IPR052162">
    <property type="entry name" value="Sensor_kinase/Photoreceptor"/>
</dbReference>
<evidence type="ECO:0000256" key="2">
    <source>
        <dbReference type="ARBA" id="ARBA00012438"/>
    </source>
</evidence>
<dbReference type="Pfam" id="PF02518">
    <property type="entry name" value="HATPase_c"/>
    <property type="match status" value="1"/>
</dbReference>
<dbReference type="SMART" id="SM00086">
    <property type="entry name" value="PAC"/>
    <property type="match status" value="1"/>
</dbReference>
<dbReference type="InterPro" id="IPR003594">
    <property type="entry name" value="HATPase_dom"/>
</dbReference>
<name>A0ABT8MD41_9EURY</name>
<evidence type="ECO:0000313" key="11">
    <source>
        <dbReference type="EMBL" id="MDN7025775.1"/>
    </source>
</evidence>
<dbReference type="InterPro" id="IPR004358">
    <property type="entry name" value="Sig_transdc_His_kin-like_C"/>
</dbReference>
<dbReference type="InterPro" id="IPR000014">
    <property type="entry name" value="PAS"/>
</dbReference>
<evidence type="ECO:0000256" key="6">
    <source>
        <dbReference type="SAM" id="Coils"/>
    </source>
</evidence>
<feature type="domain" description="PAS" evidence="9">
    <location>
        <begin position="91"/>
        <end position="161"/>
    </location>
</feature>
<dbReference type="EMBL" id="VCYH01000010">
    <property type="protein sequence ID" value="MDN7025775.1"/>
    <property type="molecule type" value="Genomic_DNA"/>
</dbReference>
<dbReference type="SMART" id="SM00091">
    <property type="entry name" value="PAS"/>
    <property type="match status" value="1"/>
</dbReference>
<dbReference type="CDD" id="cd00075">
    <property type="entry name" value="HATPase"/>
    <property type="match status" value="1"/>
</dbReference>
<keyword evidence="5" id="KW-0418">Kinase</keyword>
<comment type="catalytic activity">
    <reaction evidence="1">
        <text>ATP + protein L-histidine = ADP + protein N-phospho-L-histidine.</text>
        <dbReference type="EC" id="2.7.13.3"/>
    </reaction>
</comment>
<dbReference type="CDD" id="cd00130">
    <property type="entry name" value="PAS"/>
    <property type="match status" value="1"/>
</dbReference>
<evidence type="ECO:0000313" key="12">
    <source>
        <dbReference type="Proteomes" id="UP001168338"/>
    </source>
</evidence>
<organism evidence="11 12">
    <name type="scientific">Methanoculleus frigidifontis</name>
    <dbReference type="NCBI Taxonomy" id="2584085"/>
    <lineage>
        <taxon>Archaea</taxon>
        <taxon>Methanobacteriati</taxon>
        <taxon>Methanobacteriota</taxon>
        <taxon>Stenosarchaea group</taxon>
        <taxon>Methanomicrobia</taxon>
        <taxon>Methanomicrobiales</taxon>
        <taxon>Methanomicrobiaceae</taxon>
        <taxon>Methanoculleus</taxon>
    </lineage>
</organism>
<feature type="domain" description="PAC" evidence="10">
    <location>
        <begin position="163"/>
        <end position="215"/>
    </location>
</feature>
<keyword evidence="7" id="KW-0812">Transmembrane</keyword>
<dbReference type="PANTHER" id="PTHR43304">
    <property type="entry name" value="PHYTOCHROME-LIKE PROTEIN CPH1"/>
    <property type="match status" value="1"/>
</dbReference>
<dbReference type="InterPro" id="IPR035965">
    <property type="entry name" value="PAS-like_dom_sf"/>
</dbReference>
<accession>A0ABT8MD41</accession>
<comment type="caution">
    <text evidence="11">The sequence shown here is derived from an EMBL/GenBank/DDBJ whole genome shotgun (WGS) entry which is preliminary data.</text>
</comment>
<evidence type="ECO:0000259" key="8">
    <source>
        <dbReference type="PROSITE" id="PS50109"/>
    </source>
</evidence>
<dbReference type="SMART" id="SM00387">
    <property type="entry name" value="HATPase_c"/>
    <property type="match status" value="1"/>
</dbReference>
<evidence type="ECO:0000256" key="7">
    <source>
        <dbReference type="SAM" id="Phobius"/>
    </source>
</evidence>
<evidence type="ECO:0000256" key="5">
    <source>
        <dbReference type="ARBA" id="ARBA00022777"/>
    </source>
</evidence>
<evidence type="ECO:0000256" key="4">
    <source>
        <dbReference type="ARBA" id="ARBA00022679"/>
    </source>
</evidence>
<dbReference type="RefSeq" id="WP_301664966.1">
    <property type="nucleotide sequence ID" value="NZ_VCYH01000010.1"/>
</dbReference>
<proteinExistence type="predicted"/>
<dbReference type="InterPro" id="IPR001610">
    <property type="entry name" value="PAC"/>
</dbReference>
<dbReference type="SUPFAM" id="SSF55785">
    <property type="entry name" value="PYP-like sensor domain (PAS domain)"/>
    <property type="match status" value="1"/>
</dbReference>
<protein>
    <recommendedName>
        <fullName evidence="2">histidine kinase</fullName>
        <ecNumber evidence="2">2.7.13.3</ecNumber>
    </recommendedName>
</protein>
<keyword evidence="7" id="KW-1133">Transmembrane helix</keyword>
<evidence type="ECO:0000259" key="10">
    <source>
        <dbReference type="PROSITE" id="PS50113"/>
    </source>
</evidence>
<dbReference type="PRINTS" id="PR00344">
    <property type="entry name" value="BCTRLSENSOR"/>
</dbReference>